<evidence type="ECO:0000256" key="1">
    <source>
        <dbReference type="SAM" id="MobiDB-lite"/>
    </source>
</evidence>
<dbReference type="EMBL" id="PKKJ01000023">
    <property type="protein sequence ID" value="PKY65576.1"/>
    <property type="molecule type" value="Genomic_DNA"/>
</dbReference>
<proteinExistence type="predicted"/>
<evidence type="ECO:0000313" key="3">
    <source>
        <dbReference type="EMBL" id="PKY65576.1"/>
    </source>
</evidence>
<dbReference type="InterPro" id="IPR038475">
    <property type="entry name" value="RecG_C_sf"/>
</dbReference>
<dbReference type="OrthoDB" id="9805115at2"/>
<dbReference type="SUPFAM" id="SSF46785">
    <property type="entry name" value="Winged helix' DNA-binding domain"/>
    <property type="match status" value="1"/>
</dbReference>
<dbReference type="InterPro" id="IPR036390">
    <property type="entry name" value="WH_DNA-bd_sf"/>
</dbReference>
<protein>
    <submittedName>
        <fullName evidence="3">AAA family ATPase</fullName>
    </submittedName>
</protein>
<feature type="region of interest" description="Disordered" evidence="1">
    <location>
        <begin position="487"/>
        <end position="514"/>
    </location>
</feature>
<dbReference type="Gene3D" id="3.30.565.60">
    <property type="match status" value="1"/>
</dbReference>
<dbReference type="Gene3D" id="3.30.950.30">
    <property type="entry name" value="Schlafen, AAA domain"/>
    <property type="match status" value="1"/>
</dbReference>
<dbReference type="PANTHER" id="PTHR30595:SF6">
    <property type="entry name" value="SCHLAFEN ALBA-2 DOMAIN-CONTAINING PROTEIN"/>
    <property type="match status" value="1"/>
</dbReference>
<evidence type="ECO:0000313" key="4">
    <source>
        <dbReference type="Proteomes" id="UP000234545"/>
    </source>
</evidence>
<dbReference type="Proteomes" id="UP000234545">
    <property type="component" value="Unassembled WGS sequence"/>
</dbReference>
<dbReference type="PANTHER" id="PTHR30595">
    <property type="entry name" value="GLPR-RELATED TRANSCRIPTIONAL REPRESSOR"/>
    <property type="match status" value="1"/>
</dbReference>
<dbReference type="RefSeq" id="WP_101628782.1">
    <property type="nucleotide sequence ID" value="NZ_PKKJ01000023.1"/>
</dbReference>
<name>A0A2I1I367_9ACTO</name>
<comment type="caution">
    <text evidence="3">The sequence shown here is derived from an EMBL/GenBank/DDBJ whole genome shotgun (WGS) entry which is preliminary data.</text>
</comment>
<dbReference type="InterPro" id="IPR038461">
    <property type="entry name" value="Schlafen_AlbA_2_dom_sf"/>
</dbReference>
<dbReference type="Pfam" id="PF13749">
    <property type="entry name" value="HATPase_c_4"/>
    <property type="match status" value="1"/>
</dbReference>
<accession>A0A2I1I367</accession>
<gene>
    <name evidence="3" type="ORF">CYJ25_08885</name>
</gene>
<evidence type="ECO:0000259" key="2">
    <source>
        <dbReference type="Pfam" id="PF04326"/>
    </source>
</evidence>
<organism evidence="3 4">
    <name type="scientific">Schaalia turicensis</name>
    <dbReference type="NCBI Taxonomy" id="131111"/>
    <lineage>
        <taxon>Bacteria</taxon>
        <taxon>Bacillati</taxon>
        <taxon>Actinomycetota</taxon>
        <taxon>Actinomycetes</taxon>
        <taxon>Actinomycetales</taxon>
        <taxon>Actinomycetaceae</taxon>
        <taxon>Schaalia</taxon>
    </lineage>
</organism>
<dbReference type="AlphaFoldDB" id="A0A2I1I367"/>
<reference evidence="3 4" key="1">
    <citation type="submission" date="2017-12" db="EMBL/GenBank/DDBJ databases">
        <title>Phylogenetic diversity of female urinary microbiome.</title>
        <authorList>
            <person name="Thomas-White K."/>
            <person name="Wolfe A.J."/>
        </authorList>
    </citation>
    <scope>NUCLEOTIDE SEQUENCE [LARGE SCALE GENOMIC DNA]</scope>
    <source>
        <strain evidence="3 4">UMB0250</strain>
    </source>
</reference>
<dbReference type="InterPro" id="IPR007421">
    <property type="entry name" value="Schlafen_AlbA_2_dom"/>
</dbReference>
<dbReference type="Pfam" id="PF04326">
    <property type="entry name" value="SLFN_AlbA_2"/>
    <property type="match status" value="1"/>
</dbReference>
<sequence>MAWNLETLIQTVDYLRTFGSDTTLIECKRAAGGTPKLGSTLCAFANMPEGGTILLGVDEHAGFEIAGVSNPAKLEKAIASQNRNSVNPAPALEFERIQLADRMVLAVTVKPLLASQKPATHNGVAYLRQADGDYQMNSNDLRMIQIAALTDTEREQFDMQIIPGTSIEELDPQLVNTFLANVRKRSSRLQKTEDDRRLLQLINVLDREGNLRLAGLYALGIFPQGTHPSLGATAAVRLSRTSSGQRTQSLIDFEGPLPDLVSRALEWITLNTRTTQRYKVDGQMEDMPEFPPAAVREIVANAFVHRDLGPSLDAGKRVEIRVTDLALIIENPGGLRGLSVGQLSSLELAKAAVNQRLYEIAKNLHTADGSRVIEGEGGGIREVLAAMQDARLRPPQFIDTGTKFKVILFRESRFTPEDEAWLESLGVKLEPPQEDLLVALKRGETYSVSRLQKLYDTRSATYIEQLVERLVEQGVVRHEGHELILASRSTKNKSAYPPASKNAPKPQVSSNPLDGLSVNSTDIFDLLKRGGNATVKEIANDAELEIHQVRYALQPLLERSLVVMQGGQGVRRTTYHVNPDVTG</sequence>
<feature type="domain" description="Schlafen AlbA-2" evidence="2">
    <location>
        <begin position="23"/>
        <end position="137"/>
    </location>
</feature>